<dbReference type="EMBL" id="CAJVPY010005969">
    <property type="protein sequence ID" value="CAG8653836.1"/>
    <property type="molecule type" value="Genomic_DNA"/>
</dbReference>
<evidence type="ECO:0000256" key="4">
    <source>
        <dbReference type="ARBA" id="ARBA00022692"/>
    </source>
</evidence>
<feature type="transmembrane region" description="Helical" evidence="7">
    <location>
        <begin position="357"/>
        <end position="382"/>
    </location>
</feature>
<feature type="transmembrane region" description="Helical" evidence="7">
    <location>
        <begin position="451"/>
        <end position="478"/>
    </location>
</feature>
<dbReference type="AlphaFoldDB" id="A0A9N9H3F2"/>
<feature type="transmembrane region" description="Helical" evidence="7">
    <location>
        <begin position="265"/>
        <end position="287"/>
    </location>
</feature>
<gene>
    <name evidence="9" type="ORF">DERYTH_LOCUS10331</name>
</gene>
<proteinExistence type="predicted"/>
<dbReference type="InterPro" id="IPR036259">
    <property type="entry name" value="MFS_trans_sf"/>
</dbReference>
<keyword evidence="3" id="KW-1003">Cell membrane</keyword>
<feature type="transmembrane region" description="Helical" evidence="7">
    <location>
        <begin position="88"/>
        <end position="107"/>
    </location>
</feature>
<feature type="transmembrane region" description="Helical" evidence="7">
    <location>
        <begin position="168"/>
        <end position="187"/>
    </location>
</feature>
<dbReference type="PROSITE" id="PS50850">
    <property type="entry name" value="MFS"/>
    <property type="match status" value="1"/>
</dbReference>
<dbReference type="PANTHER" id="PTHR23501">
    <property type="entry name" value="MAJOR FACILITATOR SUPERFAMILY"/>
    <property type="match status" value="1"/>
</dbReference>
<dbReference type="InterPro" id="IPR020846">
    <property type="entry name" value="MFS_dom"/>
</dbReference>
<keyword evidence="10" id="KW-1185">Reference proteome</keyword>
<keyword evidence="2" id="KW-0813">Transport</keyword>
<keyword evidence="4 7" id="KW-0812">Transmembrane</keyword>
<feature type="transmembrane region" description="Helical" evidence="7">
    <location>
        <begin position="193"/>
        <end position="216"/>
    </location>
</feature>
<dbReference type="Gene3D" id="1.20.1250.20">
    <property type="entry name" value="MFS general substrate transporter like domains"/>
    <property type="match status" value="1"/>
</dbReference>
<dbReference type="OrthoDB" id="2416295at2759"/>
<evidence type="ECO:0000256" key="5">
    <source>
        <dbReference type="ARBA" id="ARBA00022989"/>
    </source>
</evidence>
<evidence type="ECO:0000313" key="10">
    <source>
        <dbReference type="Proteomes" id="UP000789405"/>
    </source>
</evidence>
<evidence type="ECO:0000256" key="7">
    <source>
        <dbReference type="SAM" id="Phobius"/>
    </source>
</evidence>
<dbReference type="GO" id="GO:0005886">
    <property type="term" value="C:plasma membrane"/>
    <property type="evidence" value="ECO:0007669"/>
    <property type="project" value="UniProtKB-SubCell"/>
</dbReference>
<feature type="domain" description="Major facilitator superfamily (MFS) profile" evidence="8">
    <location>
        <begin position="54"/>
        <end position="484"/>
    </location>
</feature>
<feature type="transmembrane region" description="Helical" evidence="7">
    <location>
        <begin position="299"/>
        <end position="319"/>
    </location>
</feature>
<evidence type="ECO:0000256" key="2">
    <source>
        <dbReference type="ARBA" id="ARBA00022448"/>
    </source>
</evidence>
<comment type="subcellular location">
    <subcellularLocation>
        <location evidence="1">Cell membrane</location>
        <topology evidence="1">Multi-pass membrane protein</topology>
    </subcellularLocation>
</comment>
<feature type="transmembrane region" description="Helical" evidence="7">
    <location>
        <begin position="51"/>
        <end position="76"/>
    </location>
</feature>
<comment type="caution">
    <text evidence="9">The sequence shown here is derived from an EMBL/GenBank/DDBJ whole genome shotgun (WGS) entry which is preliminary data.</text>
</comment>
<feature type="transmembrane region" description="Helical" evidence="7">
    <location>
        <begin position="232"/>
        <end position="253"/>
    </location>
</feature>
<accession>A0A9N9H3F2</accession>
<protein>
    <submittedName>
        <fullName evidence="9">10462_t:CDS:1</fullName>
    </submittedName>
</protein>
<dbReference type="InterPro" id="IPR011701">
    <property type="entry name" value="MFS"/>
</dbReference>
<feature type="transmembrane region" description="Helical" evidence="7">
    <location>
        <begin position="388"/>
        <end position="409"/>
    </location>
</feature>
<dbReference type="Pfam" id="PF07690">
    <property type="entry name" value="MFS_1"/>
    <property type="match status" value="1"/>
</dbReference>
<keyword evidence="5 7" id="KW-1133">Transmembrane helix</keyword>
<keyword evidence="6 7" id="KW-0472">Membrane</keyword>
<dbReference type="SUPFAM" id="SSF103473">
    <property type="entry name" value="MFS general substrate transporter"/>
    <property type="match status" value="1"/>
</dbReference>
<evidence type="ECO:0000256" key="6">
    <source>
        <dbReference type="ARBA" id="ARBA00023136"/>
    </source>
</evidence>
<evidence type="ECO:0000256" key="3">
    <source>
        <dbReference type="ARBA" id="ARBA00022475"/>
    </source>
</evidence>
<feature type="transmembrane region" description="Helical" evidence="7">
    <location>
        <begin position="119"/>
        <end position="138"/>
    </location>
</feature>
<dbReference type="FunFam" id="1.20.1720.10:FF:000004">
    <property type="entry name" value="EmrB/QacA family drug resistance transporter"/>
    <property type="match status" value="1"/>
</dbReference>
<name>A0A9N9H3F2_9GLOM</name>
<sequence>MLQNKSTPKIELDLEFQPTSIEDTNIISTKNINDEEAQTVENDSILHGVELFLVAFGLGCAVFLAALDQTIVSTALPAIVSDFNGLNQIAWVATSYLLTSTSFSPIYGKLSDIFGRKATFLFSIFIFELGSLLCGIANNMVSMIIYRAIAGIGGGGIIGAKDRGKYQGIISACFGIASVAGPLMGGAFTDHVNWRWCFFINLPLGAITIIVVIAFLRMKMPTGTLLGKIKRIDFLGIIVMIASTVCLLLPLNWGGSTYAWDSPVVIALLCVGIVGYIIFGLVENYVVSEPVAPPTQSGIDFMPYILGVVVFIILAGQLFSRTDKVSYRSVTFVAAIITVIGAGLTTMWNENTGYGEYLGYMVIGGAGIGISIQVVTLCVQGMVEPKDIAAATALSLFFRNIGAVFGIAISGTIFNNKLSQALSTLTLPPTFSTESVYTIRLLSPEDQSSVIHAYVLAFQFIFYFIILYSILMLIWGLFMGNSKPIFKEDNEIHATI</sequence>
<feature type="transmembrane region" description="Helical" evidence="7">
    <location>
        <begin position="325"/>
        <end position="345"/>
    </location>
</feature>
<evidence type="ECO:0000259" key="8">
    <source>
        <dbReference type="PROSITE" id="PS50850"/>
    </source>
</evidence>
<reference evidence="9" key="1">
    <citation type="submission" date="2021-06" db="EMBL/GenBank/DDBJ databases">
        <authorList>
            <person name="Kallberg Y."/>
            <person name="Tangrot J."/>
            <person name="Rosling A."/>
        </authorList>
    </citation>
    <scope>NUCLEOTIDE SEQUENCE</scope>
    <source>
        <strain evidence="9">MA453B</strain>
    </source>
</reference>
<dbReference type="GO" id="GO:0022857">
    <property type="term" value="F:transmembrane transporter activity"/>
    <property type="evidence" value="ECO:0007669"/>
    <property type="project" value="InterPro"/>
</dbReference>
<organism evidence="9 10">
    <name type="scientific">Dentiscutata erythropus</name>
    <dbReference type="NCBI Taxonomy" id="1348616"/>
    <lineage>
        <taxon>Eukaryota</taxon>
        <taxon>Fungi</taxon>
        <taxon>Fungi incertae sedis</taxon>
        <taxon>Mucoromycota</taxon>
        <taxon>Glomeromycotina</taxon>
        <taxon>Glomeromycetes</taxon>
        <taxon>Diversisporales</taxon>
        <taxon>Gigasporaceae</taxon>
        <taxon>Dentiscutata</taxon>
    </lineage>
</organism>
<dbReference type="PANTHER" id="PTHR23501:SF191">
    <property type="entry name" value="VACUOLAR BASIC AMINO ACID TRANSPORTER 4"/>
    <property type="match status" value="1"/>
</dbReference>
<dbReference type="Proteomes" id="UP000789405">
    <property type="component" value="Unassembled WGS sequence"/>
</dbReference>
<dbReference type="CDD" id="cd17502">
    <property type="entry name" value="MFS_Azr1_MDR_like"/>
    <property type="match status" value="1"/>
</dbReference>
<evidence type="ECO:0000313" key="9">
    <source>
        <dbReference type="EMBL" id="CAG8653836.1"/>
    </source>
</evidence>
<evidence type="ECO:0000256" key="1">
    <source>
        <dbReference type="ARBA" id="ARBA00004651"/>
    </source>
</evidence>